<comment type="caution">
    <text evidence="1">The sequence shown here is derived from an EMBL/GenBank/DDBJ whole genome shotgun (WGS) entry which is preliminary data.</text>
</comment>
<dbReference type="Proteomes" id="UP001153331">
    <property type="component" value="Unassembled WGS sequence"/>
</dbReference>
<evidence type="ECO:0000313" key="2">
    <source>
        <dbReference type="Proteomes" id="UP001153331"/>
    </source>
</evidence>
<dbReference type="EMBL" id="JAPHNI010001497">
    <property type="protein sequence ID" value="KAJ8105450.1"/>
    <property type="molecule type" value="Genomic_DNA"/>
</dbReference>
<name>A0ACC2HRE0_9PLEO</name>
<gene>
    <name evidence="1" type="ORF">OPT61_g10170</name>
</gene>
<reference evidence="1" key="1">
    <citation type="submission" date="2022-11" db="EMBL/GenBank/DDBJ databases">
        <title>Genome Sequence of Boeremia exigua.</title>
        <authorList>
            <person name="Buettner E."/>
        </authorList>
    </citation>
    <scope>NUCLEOTIDE SEQUENCE</scope>
    <source>
        <strain evidence="1">CU02</strain>
    </source>
</reference>
<evidence type="ECO:0000313" key="1">
    <source>
        <dbReference type="EMBL" id="KAJ8105450.1"/>
    </source>
</evidence>
<sequence>MSDNEDRTDPPLKCEFCGNSYLTKKTLSRHIVNTCWKSCDECTADNLRSCDSTHRAGPCSTCEAKAQPCTKHAAPLPFTKAERTGLTVKPSDEDGESSSPILTDNAAAHNRRKVPAAQNLLATNTQPNPRGDAEMPPKVNKEAAGRWPQQSENASSVVNANQPLLQPRVLGSPFAPYGGGPQTQLDIILVRLQATRQQNQQSQLDMERRLGPTPPIGLQAPLTYGGQNVGQIQGGYNMASLPAHPTTSTSSELQSQQNPFFHDVAQADAILTLQVHSNTHDKNGQPIFSILHIRRNDIFGPHLAAYCSHRGKQYGADWTFVYRYLAGTQEDPTRQLQIKLTYDLTPADVKDVNYPNVMLRDLNTIHVMHAHPTPSHGAHLPYATVDLLNGETTVYQNPDVTAHWYRAVEHDLRSTVARQQNQLAVQARELARLRA</sequence>
<keyword evidence="2" id="KW-1185">Reference proteome</keyword>
<protein>
    <submittedName>
        <fullName evidence="1">Uncharacterized protein</fullName>
    </submittedName>
</protein>
<accession>A0ACC2HRE0</accession>
<organism evidence="1 2">
    <name type="scientific">Boeremia exigua</name>
    <dbReference type="NCBI Taxonomy" id="749465"/>
    <lineage>
        <taxon>Eukaryota</taxon>
        <taxon>Fungi</taxon>
        <taxon>Dikarya</taxon>
        <taxon>Ascomycota</taxon>
        <taxon>Pezizomycotina</taxon>
        <taxon>Dothideomycetes</taxon>
        <taxon>Pleosporomycetidae</taxon>
        <taxon>Pleosporales</taxon>
        <taxon>Pleosporineae</taxon>
        <taxon>Didymellaceae</taxon>
        <taxon>Boeremia</taxon>
    </lineage>
</organism>
<proteinExistence type="predicted"/>